<accession>A0A3D8P104</accession>
<gene>
    <name evidence="1" type="ORF">DXX99_10265</name>
</gene>
<sequence length="83" mass="9089">MRHEYGNCSFCGGPVEERLVSVDYRTKTGLVIIENVPAGVCRQCGEQYYTAEVAKAMEKLASEALAKKTVTVPVYEFPASANL</sequence>
<evidence type="ECO:0000313" key="1">
    <source>
        <dbReference type="EMBL" id="RDV80889.1"/>
    </source>
</evidence>
<dbReference type="AlphaFoldDB" id="A0A3D8P104"/>
<dbReference type="RefSeq" id="WP_115793389.1">
    <property type="nucleotide sequence ID" value="NZ_QSLN01000028.1"/>
</dbReference>
<evidence type="ECO:0000313" key="2">
    <source>
        <dbReference type="Proteomes" id="UP000256329"/>
    </source>
</evidence>
<dbReference type="OrthoDB" id="9812340at2"/>
<dbReference type="NCBIfam" id="TIGR03831">
    <property type="entry name" value="YgiT_finger"/>
    <property type="match status" value="1"/>
</dbReference>
<reference evidence="1 2" key="1">
    <citation type="submission" date="2018-08" db="EMBL/GenBank/DDBJ databases">
        <title>Form III RuBisCO-mediated autotrophy in Thermodesulfobium bacteria.</title>
        <authorList>
            <person name="Toshchakov S.V."/>
            <person name="Kublanov I.V."/>
            <person name="Frolov E."/>
            <person name="Bonch-Osmolovskaya E.A."/>
            <person name="Tourova T.P."/>
            <person name="Chernych N.A."/>
            <person name="Lebedinsky A.V."/>
        </authorList>
    </citation>
    <scope>NUCLEOTIDE SEQUENCE [LARGE SCALE GENOMIC DNA]</scope>
    <source>
        <strain evidence="1 2">SR</strain>
    </source>
</reference>
<dbReference type="InterPro" id="IPR022453">
    <property type="entry name" value="Znf_MqsA-type"/>
</dbReference>
<dbReference type="Proteomes" id="UP000256329">
    <property type="component" value="Unassembled WGS sequence"/>
</dbReference>
<dbReference type="CDD" id="cd12870">
    <property type="entry name" value="MqsA"/>
    <property type="match status" value="1"/>
</dbReference>
<protein>
    <submittedName>
        <fullName evidence="1">Type II toxin-antitoxin system MqsA family antitoxin</fullName>
    </submittedName>
</protein>
<name>A0A3D8P104_9THEO</name>
<comment type="caution">
    <text evidence="1">The sequence shown here is derived from an EMBL/GenBank/DDBJ whole genome shotgun (WGS) entry which is preliminary data.</text>
</comment>
<organism evidence="1 2">
    <name type="scientific">Ammonifex thiophilus</name>
    <dbReference type="NCBI Taxonomy" id="444093"/>
    <lineage>
        <taxon>Bacteria</taxon>
        <taxon>Bacillati</taxon>
        <taxon>Bacillota</taxon>
        <taxon>Clostridia</taxon>
        <taxon>Thermoanaerobacterales</taxon>
        <taxon>Thermoanaerobacteraceae</taxon>
        <taxon>Ammonifex</taxon>
    </lineage>
</organism>
<dbReference type="Gene3D" id="3.10.20.860">
    <property type="match status" value="1"/>
</dbReference>
<dbReference type="EMBL" id="QSLN01000028">
    <property type="protein sequence ID" value="RDV80889.1"/>
    <property type="molecule type" value="Genomic_DNA"/>
</dbReference>
<keyword evidence="2" id="KW-1185">Reference proteome</keyword>
<proteinExistence type="predicted"/>